<dbReference type="Proteomes" id="UP000703661">
    <property type="component" value="Unassembled WGS sequence"/>
</dbReference>
<protein>
    <submittedName>
        <fullName evidence="2">Uncharacterized protein</fullName>
    </submittedName>
</protein>
<gene>
    <name evidence="2" type="ORF">BGZ80_001125</name>
</gene>
<evidence type="ECO:0000256" key="1">
    <source>
        <dbReference type="SAM" id="MobiDB-lite"/>
    </source>
</evidence>
<feature type="compositionally biased region" description="Basic residues" evidence="1">
    <location>
        <begin position="1"/>
        <end position="28"/>
    </location>
</feature>
<accession>A0A9P6MSA0</accession>
<evidence type="ECO:0000313" key="2">
    <source>
        <dbReference type="EMBL" id="KAG0010875.1"/>
    </source>
</evidence>
<evidence type="ECO:0000313" key="3">
    <source>
        <dbReference type="Proteomes" id="UP000703661"/>
    </source>
</evidence>
<feature type="region of interest" description="Disordered" evidence="1">
    <location>
        <begin position="1"/>
        <end position="31"/>
    </location>
</feature>
<dbReference type="AlphaFoldDB" id="A0A9P6MSA0"/>
<name>A0A9P6MSA0_9FUNG</name>
<proteinExistence type="predicted"/>
<organism evidence="2 3">
    <name type="scientific">Entomortierella chlamydospora</name>
    <dbReference type="NCBI Taxonomy" id="101097"/>
    <lineage>
        <taxon>Eukaryota</taxon>
        <taxon>Fungi</taxon>
        <taxon>Fungi incertae sedis</taxon>
        <taxon>Mucoromycota</taxon>
        <taxon>Mortierellomycotina</taxon>
        <taxon>Mortierellomycetes</taxon>
        <taxon>Mortierellales</taxon>
        <taxon>Mortierellaceae</taxon>
        <taxon>Entomortierella</taxon>
    </lineage>
</organism>
<dbReference type="EMBL" id="JAAAID010001250">
    <property type="protein sequence ID" value="KAG0010875.1"/>
    <property type="molecule type" value="Genomic_DNA"/>
</dbReference>
<keyword evidence="3" id="KW-1185">Reference proteome</keyword>
<sequence length="391" mass="42642">MAKKGKNIRHTKHKPNRRKHKKHGHHHDHKDEASFGVLVCDSKTVSAVYCPTGTMKRPSSLKSHPEIYTAEKNSMKQSHRKNGEYGKSLAYMNMISMDMPCPKPISKDTENVLSQLTCQDLTIVEKEFNLDFYSNAIPARDRSKMTVQFVAPHSHQSVVWIQMLCIVASVSTRTLRLSVVVTQNGEDPKLVFDCASGSYKAGRSVCDPDKCVCSVTDSTVCGPEFLPECNLDSRLYTAGVGECNPGPCDCTSSSLVYESTFPDKCNLDGSALCNCPHIGSPPRCGTTFPSTCGLDGDTLFERTGEGADPIPKKKCIAGGCVEGTTQCVPDPCKCETAPMNPVTLAKTQSTHVQTRVLCLSQAENAVLIYAASLMEQPSANLTAVARPRRQM</sequence>
<reference evidence="2" key="1">
    <citation type="journal article" date="2020" name="Fungal Divers.">
        <title>Resolving the Mortierellaceae phylogeny through synthesis of multi-gene phylogenetics and phylogenomics.</title>
        <authorList>
            <person name="Vandepol N."/>
            <person name="Liber J."/>
            <person name="Desiro A."/>
            <person name="Na H."/>
            <person name="Kennedy M."/>
            <person name="Barry K."/>
            <person name="Grigoriev I.V."/>
            <person name="Miller A.N."/>
            <person name="O'Donnell K."/>
            <person name="Stajich J.E."/>
            <person name="Bonito G."/>
        </authorList>
    </citation>
    <scope>NUCLEOTIDE SEQUENCE</scope>
    <source>
        <strain evidence="2">NRRL 2769</strain>
    </source>
</reference>
<comment type="caution">
    <text evidence="2">The sequence shown here is derived from an EMBL/GenBank/DDBJ whole genome shotgun (WGS) entry which is preliminary data.</text>
</comment>